<proteinExistence type="predicted"/>
<keyword evidence="1" id="KW-1133">Transmembrane helix</keyword>
<dbReference type="AlphaFoldDB" id="A0A2V5HVK1"/>
<dbReference type="Proteomes" id="UP000248817">
    <property type="component" value="Unassembled WGS sequence"/>
</dbReference>
<evidence type="ECO:0000313" key="2">
    <source>
        <dbReference type="EMBL" id="PYI28505.1"/>
    </source>
</evidence>
<name>A0A2V5HVK1_9EURO</name>
<accession>A0A2V5HVK1</accession>
<sequence length="62" mass="7189">MMIYVDYDWLICFALMDFTVSCDTPLLLVLCIVSSVQTSILAGFQHEQKWNRRTYQSGILNP</sequence>
<evidence type="ECO:0000313" key="3">
    <source>
        <dbReference type="Proteomes" id="UP000248817"/>
    </source>
</evidence>
<protein>
    <submittedName>
        <fullName evidence="2">Uncharacterized protein</fullName>
    </submittedName>
</protein>
<evidence type="ECO:0000256" key="1">
    <source>
        <dbReference type="SAM" id="Phobius"/>
    </source>
</evidence>
<gene>
    <name evidence="2" type="ORF">BP00DRAFT_258024</name>
</gene>
<dbReference type="EMBL" id="KZ825546">
    <property type="protein sequence ID" value="PYI28505.1"/>
    <property type="molecule type" value="Genomic_DNA"/>
</dbReference>
<reference evidence="2 3" key="1">
    <citation type="submission" date="2018-02" db="EMBL/GenBank/DDBJ databases">
        <title>The genomes of Aspergillus section Nigri reveals drivers in fungal speciation.</title>
        <authorList>
            <consortium name="DOE Joint Genome Institute"/>
            <person name="Vesth T.C."/>
            <person name="Nybo J."/>
            <person name="Theobald S."/>
            <person name="Brandl J."/>
            <person name="Frisvad J.C."/>
            <person name="Nielsen K.F."/>
            <person name="Lyhne E.K."/>
            <person name="Kogle M.E."/>
            <person name="Kuo A."/>
            <person name="Riley R."/>
            <person name="Clum A."/>
            <person name="Nolan M."/>
            <person name="Lipzen A."/>
            <person name="Salamov A."/>
            <person name="Henrissat B."/>
            <person name="Wiebenga A."/>
            <person name="De vries R.P."/>
            <person name="Grigoriev I.V."/>
            <person name="Mortensen U.H."/>
            <person name="Andersen M.R."/>
            <person name="Baker S.E."/>
        </authorList>
    </citation>
    <scope>NUCLEOTIDE SEQUENCE [LARGE SCALE GENOMIC DNA]</scope>
    <source>
        <strain evidence="2 3">CBS 114.80</strain>
    </source>
</reference>
<keyword evidence="1" id="KW-0812">Transmembrane</keyword>
<organism evidence="2 3">
    <name type="scientific">Aspergillus indologenus CBS 114.80</name>
    <dbReference type="NCBI Taxonomy" id="1450541"/>
    <lineage>
        <taxon>Eukaryota</taxon>
        <taxon>Fungi</taxon>
        <taxon>Dikarya</taxon>
        <taxon>Ascomycota</taxon>
        <taxon>Pezizomycotina</taxon>
        <taxon>Eurotiomycetes</taxon>
        <taxon>Eurotiomycetidae</taxon>
        <taxon>Eurotiales</taxon>
        <taxon>Aspergillaceae</taxon>
        <taxon>Aspergillus</taxon>
        <taxon>Aspergillus subgen. Circumdati</taxon>
    </lineage>
</organism>
<feature type="transmembrane region" description="Helical" evidence="1">
    <location>
        <begin position="26"/>
        <end position="44"/>
    </location>
</feature>
<keyword evidence="3" id="KW-1185">Reference proteome</keyword>
<keyword evidence="1" id="KW-0472">Membrane</keyword>